<evidence type="ECO:0000256" key="2">
    <source>
        <dbReference type="ARBA" id="ARBA00022917"/>
    </source>
</evidence>
<name>A0A9D9DAB6_9BACL</name>
<evidence type="ECO:0000313" key="5">
    <source>
        <dbReference type="Proteomes" id="UP000823629"/>
    </source>
</evidence>
<evidence type="ECO:0000259" key="3">
    <source>
        <dbReference type="Pfam" id="PF01765"/>
    </source>
</evidence>
<comment type="similarity">
    <text evidence="1">Belongs to the RRF family.</text>
</comment>
<dbReference type="EMBL" id="JADING010000133">
    <property type="protein sequence ID" value="MBO8414719.1"/>
    <property type="molecule type" value="Genomic_DNA"/>
</dbReference>
<comment type="caution">
    <text evidence="4">The sequence shown here is derived from an EMBL/GenBank/DDBJ whole genome shotgun (WGS) entry which is preliminary data.</text>
</comment>
<evidence type="ECO:0000256" key="1">
    <source>
        <dbReference type="ARBA" id="ARBA00005912"/>
    </source>
</evidence>
<reference evidence="4" key="1">
    <citation type="submission" date="2020-10" db="EMBL/GenBank/DDBJ databases">
        <authorList>
            <person name="Gilroy R."/>
        </authorList>
    </citation>
    <scope>NUCLEOTIDE SEQUENCE</scope>
    <source>
        <strain evidence="4">1748</strain>
    </source>
</reference>
<organism evidence="4 5">
    <name type="scientific">Candidatus Scatoplasma merdavium</name>
    <dbReference type="NCBI Taxonomy" id="2840932"/>
    <lineage>
        <taxon>Bacteria</taxon>
        <taxon>Bacillati</taxon>
        <taxon>Bacillota</taxon>
        <taxon>Bacilli</taxon>
        <taxon>Bacillales</taxon>
        <taxon>Candidatus Scatoplasma</taxon>
    </lineage>
</organism>
<proteinExistence type="inferred from homology"/>
<evidence type="ECO:0000313" key="4">
    <source>
        <dbReference type="EMBL" id="MBO8414719.1"/>
    </source>
</evidence>
<dbReference type="AlphaFoldDB" id="A0A9D9DAB6"/>
<dbReference type="Pfam" id="PF01765">
    <property type="entry name" value="RRF"/>
    <property type="match status" value="1"/>
</dbReference>
<dbReference type="PANTHER" id="PTHR20982">
    <property type="entry name" value="RIBOSOME RECYCLING FACTOR"/>
    <property type="match status" value="1"/>
</dbReference>
<dbReference type="PANTHER" id="PTHR20982:SF3">
    <property type="entry name" value="MITOCHONDRIAL RIBOSOME RECYCLING FACTOR PSEUDO 1"/>
    <property type="match status" value="1"/>
</dbReference>
<dbReference type="Gene3D" id="3.30.1360.40">
    <property type="match status" value="1"/>
</dbReference>
<feature type="domain" description="Ribosome recycling factor" evidence="3">
    <location>
        <begin position="20"/>
        <end position="124"/>
    </location>
</feature>
<dbReference type="SUPFAM" id="SSF55194">
    <property type="entry name" value="Ribosome recycling factor, RRF"/>
    <property type="match status" value="1"/>
</dbReference>
<dbReference type="InterPro" id="IPR002661">
    <property type="entry name" value="Ribosome_recyc_fac"/>
</dbReference>
<dbReference type="GO" id="GO:0006412">
    <property type="term" value="P:translation"/>
    <property type="evidence" value="ECO:0007669"/>
    <property type="project" value="UniProtKB-KW"/>
</dbReference>
<dbReference type="GO" id="GO:0043023">
    <property type="term" value="F:ribosomal large subunit binding"/>
    <property type="evidence" value="ECO:0007669"/>
    <property type="project" value="TreeGrafter"/>
</dbReference>
<dbReference type="Proteomes" id="UP000823629">
    <property type="component" value="Unassembled WGS sequence"/>
</dbReference>
<dbReference type="InterPro" id="IPR036191">
    <property type="entry name" value="RRF_sf"/>
</dbReference>
<accession>A0A9D9DAB6</accession>
<dbReference type="FunFam" id="3.30.1360.40:FF:000001">
    <property type="entry name" value="Ribosome-recycling factor"/>
    <property type="match status" value="1"/>
</dbReference>
<reference evidence="4" key="2">
    <citation type="journal article" date="2021" name="PeerJ">
        <title>Extensive microbial diversity within the chicken gut microbiome revealed by metagenomics and culture.</title>
        <authorList>
            <person name="Gilroy R."/>
            <person name="Ravi A."/>
            <person name="Getino M."/>
            <person name="Pursley I."/>
            <person name="Horton D.L."/>
            <person name="Alikhan N.F."/>
            <person name="Baker D."/>
            <person name="Gharbi K."/>
            <person name="Hall N."/>
            <person name="Watson M."/>
            <person name="Adriaenssens E.M."/>
            <person name="Foster-Nyarko E."/>
            <person name="Jarju S."/>
            <person name="Secka A."/>
            <person name="Antonio M."/>
            <person name="Oren A."/>
            <person name="Chaudhuri R.R."/>
            <person name="La Ragione R."/>
            <person name="Hildebrand F."/>
            <person name="Pallen M.J."/>
        </authorList>
    </citation>
    <scope>NUCLEOTIDE SEQUENCE</scope>
    <source>
        <strain evidence="4">1748</strain>
    </source>
</reference>
<gene>
    <name evidence="4" type="ORF">IAC78_04560</name>
</gene>
<dbReference type="InterPro" id="IPR023584">
    <property type="entry name" value="Ribosome_recyc_fac_dom"/>
</dbReference>
<sequence length="124" mass="13636">MEEIVEKCQKEMEKVIENLRNGLKTIRSGVVSPSVLDKIYIDYYGEKTQLKVVAGIATPLPTQLVIKPYDPSAVKAIVGAISSSDLSVNPTINGTNIILNFPPLTGERRKEFVKQAKGYTDNAK</sequence>
<protein>
    <submittedName>
        <fullName evidence="4">Ribosome recycling factor</fullName>
    </submittedName>
</protein>
<keyword evidence="2" id="KW-0648">Protein biosynthesis</keyword>
<feature type="non-terminal residue" evidence="4">
    <location>
        <position position="124"/>
    </location>
</feature>